<evidence type="ECO:0000313" key="1">
    <source>
        <dbReference type="EMBL" id="TQM99417.1"/>
    </source>
</evidence>
<comment type="caution">
    <text evidence="1">The sequence shown here is derived from an EMBL/GenBank/DDBJ whole genome shotgun (WGS) entry which is preliminary data.</text>
</comment>
<accession>A0A543KWH3</accession>
<name>A0A543KWH3_9BURK</name>
<dbReference type="EMBL" id="VFPV01000004">
    <property type="protein sequence ID" value="TQM99417.1"/>
    <property type="molecule type" value="Genomic_DNA"/>
</dbReference>
<organism evidence="1 2">
    <name type="scientific">Acidovorax temperans</name>
    <dbReference type="NCBI Taxonomy" id="80878"/>
    <lineage>
        <taxon>Bacteria</taxon>
        <taxon>Pseudomonadati</taxon>
        <taxon>Pseudomonadota</taxon>
        <taxon>Betaproteobacteria</taxon>
        <taxon>Burkholderiales</taxon>
        <taxon>Comamonadaceae</taxon>
        <taxon>Acidovorax</taxon>
    </lineage>
</organism>
<evidence type="ECO:0000313" key="2">
    <source>
        <dbReference type="Proteomes" id="UP000316993"/>
    </source>
</evidence>
<dbReference type="AlphaFoldDB" id="A0A543KWH3"/>
<protein>
    <submittedName>
        <fullName evidence="1">Uncharacterized protein</fullName>
    </submittedName>
</protein>
<reference evidence="1 2" key="1">
    <citation type="submission" date="2019-06" db="EMBL/GenBank/DDBJ databases">
        <title>Genomic Encyclopedia of Archaeal and Bacterial Type Strains, Phase II (KMG-II): from individual species to whole genera.</title>
        <authorList>
            <person name="Goeker M."/>
        </authorList>
    </citation>
    <scope>NUCLEOTIDE SEQUENCE [LARGE SCALE GENOMIC DNA]</scope>
    <source>
        <strain evidence="1 2">DSM 7270</strain>
    </source>
</reference>
<sequence length="36" mass="4402">MRLVYVNNVLKDKLLKADLDAEPPKKIFNYRFHQKR</sequence>
<gene>
    <name evidence="1" type="ORF">BDD18_4074</name>
</gene>
<proteinExistence type="predicted"/>
<dbReference type="Proteomes" id="UP000316993">
    <property type="component" value="Unassembled WGS sequence"/>
</dbReference>